<sequence length="73" mass="7985">MVQKTSIFGFLCKKHNSPINVKEEKKIAGEEEKSSKTSPSSRILSSSSSPYILADVILVAVSQIHLRRSPSSP</sequence>
<protein>
    <submittedName>
        <fullName evidence="2">(rape) hypothetical protein</fullName>
    </submittedName>
</protein>
<dbReference type="AlphaFoldDB" id="A0A816Q9K4"/>
<feature type="region of interest" description="Disordered" evidence="1">
    <location>
        <begin position="21"/>
        <end position="46"/>
    </location>
</feature>
<accession>A0A816Q9K4</accession>
<dbReference type="Proteomes" id="UP001295469">
    <property type="component" value="Chromosome C06"/>
</dbReference>
<proteinExistence type="predicted"/>
<reference evidence="2" key="1">
    <citation type="submission" date="2021-01" db="EMBL/GenBank/DDBJ databases">
        <authorList>
            <consortium name="Genoscope - CEA"/>
            <person name="William W."/>
        </authorList>
    </citation>
    <scope>NUCLEOTIDE SEQUENCE</scope>
</reference>
<feature type="compositionally biased region" description="Low complexity" evidence="1">
    <location>
        <begin position="36"/>
        <end position="46"/>
    </location>
</feature>
<dbReference type="EMBL" id="HG994370">
    <property type="protein sequence ID" value="CAF2058975.1"/>
    <property type="molecule type" value="Genomic_DNA"/>
</dbReference>
<feature type="compositionally biased region" description="Basic and acidic residues" evidence="1">
    <location>
        <begin position="21"/>
        <end position="35"/>
    </location>
</feature>
<evidence type="ECO:0000313" key="2">
    <source>
        <dbReference type="EMBL" id="CAF2058975.1"/>
    </source>
</evidence>
<evidence type="ECO:0000256" key="1">
    <source>
        <dbReference type="SAM" id="MobiDB-lite"/>
    </source>
</evidence>
<name>A0A816Q9K4_BRANA</name>
<organism evidence="2">
    <name type="scientific">Brassica napus</name>
    <name type="common">Rape</name>
    <dbReference type="NCBI Taxonomy" id="3708"/>
    <lineage>
        <taxon>Eukaryota</taxon>
        <taxon>Viridiplantae</taxon>
        <taxon>Streptophyta</taxon>
        <taxon>Embryophyta</taxon>
        <taxon>Tracheophyta</taxon>
        <taxon>Spermatophyta</taxon>
        <taxon>Magnoliopsida</taxon>
        <taxon>eudicotyledons</taxon>
        <taxon>Gunneridae</taxon>
        <taxon>Pentapetalae</taxon>
        <taxon>rosids</taxon>
        <taxon>malvids</taxon>
        <taxon>Brassicales</taxon>
        <taxon>Brassicaceae</taxon>
        <taxon>Brassiceae</taxon>
        <taxon>Brassica</taxon>
    </lineage>
</organism>
<gene>
    <name evidence="2" type="ORF">DARMORV10_C06P23510.1</name>
</gene>